<name>T1I1B8_RHOPR</name>
<dbReference type="Proteomes" id="UP000015103">
    <property type="component" value="Unassembled WGS sequence"/>
</dbReference>
<evidence type="ECO:0000256" key="1">
    <source>
        <dbReference type="SAM" id="MobiDB-lite"/>
    </source>
</evidence>
<protein>
    <submittedName>
        <fullName evidence="3">Uncharacterized protein</fullName>
    </submittedName>
</protein>
<feature type="compositionally biased region" description="Basic and acidic residues" evidence="1">
    <location>
        <begin position="71"/>
        <end position="81"/>
    </location>
</feature>
<feature type="chain" id="PRO_5043343618" evidence="2">
    <location>
        <begin position="22"/>
        <end position="234"/>
    </location>
</feature>
<dbReference type="HOGENOM" id="CLU_1186295_0_0_1"/>
<feature type="region of interest" description="Disordered" evidence="1">
    <location>
        <begin position="59"/>
        <end position="112"/>
    </location>
</feature>
<sequence>MAPTLMTLGVALTALLGGAHTMAVDDGTRSLSCCGRATFDLNSDDANFHSTSRVNNQDTTMDLIGSSESSNNKDDGEETSKRAARCFLEETNQTSSTEPPNNKDDGKKKSKRAARSIKEVIEIFQSNGDQREPIEYKDLVTDRTGGGNRMMASKRPTLKQQMNEEGDMLWNRDSFYSTKSPVPPEPLVGLSRLTESLDETLDQKPVDQKSLEIALKLKNCYKGKQKLDQTYYLM</sequence>
<organism evidence="3 4">
    <name type="scientific">Rhodnius prolixus</name>
    <name type="common">Triatomid bug</name>
    <dbReference type="NCBI Taxonomy" id="13249"/>
    <lineage>
        <taxon>Eukaryota</taxon>
        <taxon>Metazoa</taxon>
        <taxon>Ecdysozoa</taxon>
        <taxon>Arthropoda</taxon>
        <taxon>Hexapoda</taxon>
        <taxon>Insecta</taxon>
        <taxon>Pterygota</taxon>
        <taxon>Neoptera</taxon>
        <taxon>Paraneoptera</taxon>
        <taxon>Hemiptera</taxon>
        <taxon>Heteroptera</taxon>
        <taxon>Panheteroptera</taxon>
        <taxon>Cimicomorpha</taxon>
        <taxon>Reduviidae</taxon>
        <taxon>Triatominae</taxon>
        <taxon>Rhodnius</taxon>
    </lineage>
</organism>
<keyword evidence="4" id="KW-1185">Reference proteome</keyword>
<evidence type="ECO:0000313" key="4">
    <source>
        <dbReference type="Proteomes" id="UP000015103"/>
    </source>
</evidence>
<feature type="signal peptide" evidence="2">
    <location>
        <begin position="1"/>
        <end position="21"/>
    </location>
</feature>
<keyword evidence="2" id="KW-0732">Signal</keyword>
<reference evidence="3" key="1">
    <citation type="submission" date="2015-05" db="UniProtKB">
        <authorList>
            <consortium name="EnsemblMetazoa"/>
        </authorList>
    </citation>
    <scope>IDENTIFICATION</scope>
</reference>
<dbReference type="VEuPathDB" id="VectorBase:RPRC010088"/>
<evidence type="ECO:0000256" key="2">
    <source>
        <dbReference type="SAM" id="SignalP"/>
    </source>
</evidence>
<accession>T1I1B8</accession>
<dbReference type="InParanoid" id="T1I1B8"/>
<evidence type="ECO:0000313" key="3">
    <source>
        <dbReference type="EnsemblMetazoa" id="RPRC010088-PA"/>
    </source>
</evidence>
<dbReference type="EMBL" id="ACPB03015696">
    <property type="status" value="NOT_ANNOTATED_CDS"/>
    <property type="molecule type" value="Genomic_DNA"/>
</dbReference>
<proteinExistence type="predicted"/>
<dbReference type="EnsemblMetazoa" id="RPRC010088-RA">
    <property type="protein sequence ID" value="RPRC010088-PA"/>
    <property type="gene ID" value="RPRC010088"/>
</dbReference>
<dbReference type="AlphaFoldDB" id="T1I1B8"/>
<feature type="compositionally biased region" description="Polar residues" evidence="1">
    <location>
        <begin position="59"/>
        <end position="70"/>
    </location>
</feature>